<dbReference type="Pfam" id="PF13649">
    <property type="entry name" value="Methyltransf_25"/>
    <property type="match status" value="1"/>
</dbReference>
<dbReference type="OrthoDB" id="540004at2759"/>
<proteinExistence type="predicted"/>
<dbReference type="SUPFAM" id="SSF53335">
    <property type="entry name" value="S-adenosyl-L-methionine-dependent methyltransferases"/>
    <property type="match status" value="1"/>
</dbReference>
<reference evidence="4" key="1">
    <citation type="submission" date="2020-12" db="EMBL/GenBank/DDBJ databases">
        <title>Metabolic potential, ecology and presence of endohyphal bacteria is reflected in genomic diversity of Mucoromycotina.</title>
        <authorList>
            <person name="Muszewska A."/>
            <person name="Okrasinska A."/>
            <person name="Steczkiewicz K."/>
            <person name="Drgas O."/>
            <person name="Orlowska M."/>
            <person name="Perlinska-Lenart U."/>
            <person name="Aleksandrzak-Piekarczyk T."/>
            <person name="Szatraj K."/>
            <person name="Zielenkiewicz U."/>
            <person name="Pilsyk S."/>
            <person name="Malc E."/>
            <person name="Mieczkowski P."/>
            <person name="Kruszewska J.S."/>
            <person name="Biernat P."/>
            <person name="Pawlowska J."/>
        </authorList>
    </citation>
    <scope>NUCLEOTIDE SEQUENCE</scope>
    <source>
        <strain evidence="4">WA0000051536</strain>
    </source>
</reference>
<gene>
    <name evidence="4" type="ORF">INT44_001677</name>
</gene>
<dbReference type="InterPro" id="IPR041698">
    <property type="entry name" value="Methyltransf_25"/>
</dbReference>
<comment type="caution">
    <text evidence="4">The sequence shown here is derived from an EMBL/GenBank/DDBJ whole genome shotgun (WGS) entry which is preliminary data.</text>
</comment>
<evidence type="ECO:0000256" key="2">
    <source>
        <dbReference type="ARBA" id="ARBA00022679"/>
    </source>
</evidence>
<protein>
    <recommendedName>
        <fullName evidence="3">Methyltransferase domain-containing protein</fullName>
    </recommendedName>
</protein>
<dbReference type="InterPro" id="IPR029063">
    <property type="entry name" value="SAM-dependent_MTases_sf"/>
</dbReference>
<dbReference type="GO" id="GO:0032259">
    <property type="term" value="P:methylation"/>
    <property type="evidence" value="ECO:0007669"/>
    <property type="project" value="UniProtKB-KW"/>
</dbReference>
<dbReference type="Gene3D" id="3.40.50.150">
    <property type="entry name" value="Vaccinia Virus protein VP39"/>
    <property type="match status" value="1"/>
</dbReference>
<keyword evidence="1" id="KW-0489">Methyltransferase</keyword>
<dbReference type="Proteomes" id="UP000612746">
    <property type="component" value="Unassembled WGS sequence"/>
</dbReference>
<evidence type="ECO:0000313" key="4">
    <source>
        <dbReference type="EMBL" id="KAG2178525.1"/>
    </source>
</evidence>
<dbReference type="GO" id="GO:0008168">
    <property type="term" value="F:methyltransferase activity"/>
    <property type="evidence" value="ECO:0007669"/>
    <property type="project" value="UniProtKB-KW"/>
</dbReference>
<evidence type="ECO:0000256" key="1">
    <source>
        <dbReference type="ARBA" id="ARBA00022603"/>
    </source>
</evidence>
<feature type="domain" description="Methyltransferase" evidence="3">
    <location>
        <begin position="68"/>
        <end position="169"/>
    </location>
</feature>
<keyword evidence="2" id="KW-0808">Transferase</keyword>
<sequence>MAVNTSNSSDLRQLVADGYNVLAQPYLDWSKGPDGGGNGGNDTPVERNFDQFLSLLSSKRDEVQELQVLEIGCGAGIPWTSRVSKALADTGKLTATDISHAQIELAKEHLLQSDPPHSNVTLLLRDAAELQFNPNQLDAVYALFSLIHLPQHDQKTILKKIATWLKPGGLMFMNFSGELESGEHAGVWLDGKTTMYWSSLGLLNYDQALEEVGLSVIVRDVAILVEDGREIPFVFYTVRKI</sequence>
<organism evidence="4 5">
    <name type="scientific">Umbelopsis vinacea</name>
    <dbReference type="NCBI Taxonomy" id="44442"/>
    <lineage>
        <taxon>Eukaryota</taxon>
        <taxon>Fungi</taxon>
        <taxon>Fungi incertae sedis</taxon>
        <taxon>Mucoromycota</taxon>
        <taxon>Mucoromycotina</taxon>
        <taxon>Umbelopsidomycetes</taxon>
        <taxon>Umbelopsidales</taxon>
        <taxon>Umbelopsidaceae</taxon>
        <taxon>Umbelopsis</taxon>
    </lineage>
</organism>
<dbReference type="PANTHER" id="PTHR43861">
    <property type="entry name" value="TRANS-ACONITATE 2-METHYLTRANSFERASE-RELATED"/>
    <property type="match status" value="1"/>
</dbReference>
<evidence type="ECO:0000313" key="5">
    <source>
        <dbReference type="Proteomes" id="UP000612746"/>
    </source>
</evidence>
<name>A0A8H7PRE5_9FUNG</name>
<dbReference type="PANTHER" id="PTHR43861:SF1">
    <property type="entry name" value="TRANS-ACONITATE 2-METHYLTRANSFERASE"/>
    <property type="match status" value="1"/>
</dbReference>
<dbReference type="EMBL" id="JAEPRA010000011">
    <property type="protein sequence ID" value="KAG2178525.1"/>
    <property type="molecule type" value="Genomic_DNA"/>
</dbReference>
<accession>A0A8H7PRE5</accession>
<keyword evidence="5" id="KW-1185">Reference proteome</keyword>
<evidence type="ECO:0000259" key="3">
    <source>
        <dbReference type="Pfam" id="PF13649"/>
    </source>
</evidence>
<dbReference type="AlphaFoldDB" id="A0A8H7PRE5"/>
<dbReference type="CDD" id="cd02440">
    <property type="entry name" value="AdoMet_MTases"/>
    <property type="match status" value="1"/>
</dbReference>